<keyword evidence="3" id="KW-1185">Reference proteome</keyword>
<organism evidence="2 3">
    <name type="scientific">Hoylesella loescheii DSM 19665 = JCM 12249 = ATCC 15930</name>
    <dbReference type="NCBI Taxonomy" id="1122985"/>
    <lineage>
        <taxon>Bacteria</taxon>
        <taxon>Pseudomonadati</taxon>
        <taxon>Bacteroidota</taxon>
        <taxon>Bacteroidia</taxon>
        <taxon>Bacteroidales</taxon>
        <taxon>Prevotellaceae</taxon>
        <taxon>Hoylesella</taxon>
    </lineage>
</organism>
<accession>A0A069QIK0</accession>
<reference evidence="2 3" key="1">
    <citation type="submission" date="2013-08" db="EMBL/GenBank/DDBJ databases">
        <authorList>
            <person name="Weinstock G."/>
            <person name="Sodergren E."/>
            <person name="Wylie T."/>
            <person name="Fulton L."/>
            <person name="Fulton R."/>
            <person name="Fronick C."/>
            <person name="O'Laughlin M."/>
            <person name="Godfrey J."/>
            <person name="Miner T."/>
            <person name="Herter B."/>
            <person name="Appelbaum E."/>
            <person name="Cordes M."/>
            <person name="Lek S."/>
            <person name="Wollam A."/>
            <person name="Pepin K.H."/>
            <person name="Palsikar V.B."/>
            <person name="Mitreva M."/>
            <person name="Wilson R.K."/>
        </authorList>
    </citation>
    <scope>NUCLEOTIDE SEQUENCE [LARGE SCALE GENOMIC DNA]</scope>
    <source>
        <strain evidence="2 3">ATCC 15930</strain>
    </source>
</reference>
<keyword evidence="1" id="KW-0732">Signal</keyword>
<dbReference type="HOGENOM" id="CLU_1650589_0_0_10"/>
<comment type="caution">
    <text evidence="2">The sequence shown here is derived from an EMBL/GenBank/DDBJ whole genome shotgun (WGS) entry which is preliminary data.</text>
</comment>
<feature type="signal peptide" evidence="1">
    <location>
        <begin position="1"/>
        <end position="22"/>
    </location>
</feature>
<evidence type="ECO:0000313" key="3">
    <source>
        <dbReference type="Proteomes" id="UP000027442"/>
    </source>
</evidence>
<proteinExistence type="predicted"/>
<dbReference type="Proteomes" id="UP000027442">
    <property type="component" value="Unassembled WGS sequence"/>
</dbReference>
<dbReference type="AlphaFoldDB" id="A0A069QIK0"/>
<protein>
    <submittedName>
        <fullName evidence="2">Uncharacterized protein</fullName>
    </submittedName>
</protein>
<sequence>MCKLRVLFIVCLVAWAFVDSFATKKGRVGIEIGYLDSLPAEIDGGLCTFYKSLDDVEKDRYVLTNDSAENAYVMVNGKLEKFSLVANNDENYLYVNKDYKLTVKISGTRFSAKRDYNYIVAFLIIENRNHDKRKIKCYGFCGC</sequence>
<evidence type="ECO:0000256" key="1">
    <source>
        <dbReference type="SAM" id="SignalP"/>
    </source>
</evidence>
<dbReference type="PATRIC" id="fig|1122985.7.peg.2119"/>
<dbReference type="RefSeq" id="WP_018967778.1">
    <property type="nucleotide sequence ID" value="NZ_KB899217.1"/>
</dbReference>
<evidence type="ECO:0000313" key="2">
    <source>
        <dbReference type="EMBL" id="KDR51894.1"/>
    </source>
</evidence>
<gene>
    <name evidence="2" type="ORF">HMPREF1991_02042</name>
</gene>
<dbReference type="EMBL" id="JNGW01000088">
    <property type="protein sequence ID" value="KDR51894.1"/>
    <property type="molecule type" value="Genomic_DNA"/>
</dbReference>
<name>A0A069QIK0_HOYLO</name>
<feature type="chain" id="PRO_5001668172" evidence="1">
    <location>
        <begin position="23"/>
        <end position="143"/>
    </location>
</feature>